<reference evidence="2" key="1">
    <citation type="submission" date="2015-09" db="EMBL/GenBank/DDBJ databases">
        <title>De novo assembly of Pectinophora gossypiella (Pink Bollworm) gut transcriptome.</title>
        <authorList>
            <person name="Tassone E.E."/>
        </authorList>
    </citation>
    <scope>NUCLEOTIDE SEQUENCE</scope>
</reference>
<feature type="compositionally biased region" description="Low complexity" evidence="1">
    <location>
        <begin position="75"/>
        <end position="96"/>
    </location>
</feature>
<feature type="compositionally biased region" description="Basic and acidic residues" evidence="1">
    <location>
        <begin position="247"/>
        <end position="310"/>
    </location>
</feature>
<feature type="region of interest" description="Disordered" evidence="1">
    <location>
        <begin position="235"/>
        <end position="331"/>
    </location>
</feature>
<accession>A0A1E1WC77</accession>
<feature type="compositionally biased region" description="Low complexity" evidence="1">
    <location>
        <begin position="49"/>
        <end position="60"/>
    </location>
</feature>
<feature type="compositionally biased region" description="Low complexity" evidence="1">
    <location>
        <begin position="124"/>
        <end position="148"/>
    </location>
</feature>
<feature type="region of interest" description="Disordered" evidence="1">
    <location>
        <begin position="1"/>
        <end position="148"/>
    </location>
</feature>
<dbReference type="EMBL" id="GDQN01006452">
    <property type="protein sequence ID" value="JAT84602.1"/>
    <property type="molecule type" value="Transcribed_RNA"/>
</dbReference>
<feature type="region of interest" description="Disordered" evidence="1">
    <location>
        <begin position="163"/>
        <end position="208"/>
    </location>
</feature>
<gene>
    <name evidence="2" type="ORF">g.4581</name>
</gene>
<name>A0A1E1WC77_PECGO</name>
<dbReference type="OrthoDB" id="6608749at2759"/>
<feature type="compositionally biased region" description="Polar residues" evidence="1">
    <location>
        <begin position="61"/>
        <end position="70"/>
    </location>
</feature>
<proteinExistence type="predicted"/>
<protein>
    <submittedName>
        <fullName evidence="2">Uncharacterized protein</fullName>
    </submittedName>
</protein>
<organism evidence="2">
    <name type="scientific">Pectinophora gossypiella</name>
    <name type="common">Cotton pink bollworm</name>
    <name type="synonym">Depressaria gossypiella</name>
    <dbReference type="NCBI Taxonomy" id="13191"/>
    <lineage>
        <taxon>Eukaryota</taxon>
        <taxon>Metazoa</taxon>
        <taxon>Ecdysozoa</taxon>
        <taxon>Arthropoda</taxon>
        <taxon>Hexapoda</taxon>
        <taxon>Insecta</taxon>
        <taxon>Pterygota</taxon>
        <taxon>Neoptera</taxon>
        <taxon>Endopterygota</taxon>
        <taxon>Lepidoptera</taxon>
        <taxon>Glossata</taxon>
        <taxon>Ditrysia</taxon>
        <taxon>Gelechioidea</taxon>
        <taxon>Gelechiidae</taxon>
        <taxon>Apatetrinae</taxon>
        <taxon>Pectinophora</taxon>
    </lineage>
</organism>
<evidence type="ECO:0000256" key="1">
    <source>
        <dbReference type="SAM" id="MobiDB-lite"/>
    </source>
</evidence>
<sequence length="351" mass="37452">MSMKYKSFNNKNIPIGTVAPISKKSGAGSTPKSGAGFLAKSGKTGGFGSSSKGSNILGSSTKSKATNSFGASGKSATSTFGVSKSSSSSANAKTASFVPLGSGGKSNSSSEKKSTTVPLLLGGKSTSAFASSPSKSNPSTSFSSPKKNATSFGIIWIPGRKHNKKKEYVHVSHRDDSHKDRSPSMYPHEYNYMSGDSPNHHPFKKKEEESNLLVLDKPKGPIATAASAGATVVTLEDKGLQVQENTEPYKPDDKKDNGELIKYDKEESKEAAGDANYAEDKDNKSYLENESETSKFPDTKSEKDRGDKVDSVYLRPPPSHKVRSNASTNDDEDCGIKCLYYTLQCCDCVLM</sequence>
<feature type="compositionally biased region" description="Basic and acidic residues" evidence="1">
    <location>
        <begin position="166"/>
        <end position="182"/>
    </location>
</feature>
<dbReference type="AlphaFoldDB" id="A0A1E1WC77"/>
<evidence type="ECO:0000313" key="2">
    <source>
        <dbReference type="EMBL" id="JAT84602.1"/>
    </source>
</evidence>